<proteinExistence type="predicted"/>
<evidence type="ECO:0000313" key="1">
    <source>
        <dbReference type="EMBL" id="MCD7458960.1"/>
    </source>
</evidence>
<protein>
    <submittedName>
        <fullName evidence="1">Uncharacterized protein</fullName>
    </submittedName>
</protein>
<name>A0ABS8SJ75_DATST</name>
<keyword evidence="2" id="KW-1185">Reference proteome</keyword>
<dbReference type="EMBL" id="JACEIK010000553">
    <property type="protein sequence ID" value="MCD7458960.1"/>
    <property type="molecule type" value="Genomic_DNA"/>
</dbReference>
<accession>A0ABS8SJ75</accession>
<gene>
    <name evidence="1" type="ORF">HAX54_039711</name>
</gene>
<feature type="non-terminal residue" evidence="1">
    <location>
        <position position="60"/>
    </location>
</feature>
<reference evidence="1 2" key="1">
    <citation type="journal article" date="2021" name="BMC Genomics">
        <title>Datura genome reveals duplications of psychoactive alkaloid biosynthetic genes and high mutation rate following tissue culture.</title>
        <authorList>
            <person name="Rajewski A."/>
            <person name="Carter-House D."/>
            <person name="Stajich J."/>
            <person name="Litt A."/>
        </authorList>
    </citation>
    <scope>NUCLEOTIDE SEQUENCE [LARGE SCALE GENOMIC DNA]</scope>
    <source>
        <strain evidence="1">AR-01</strain>
    </source>
</reference>
<sequence>SVTAQRIKKRPEEEDQTAMVEWNLEKESQEIRDKDVVIAREDVLNPLNMQTYDIMEKGYR</sequence>
<feature type="non-terminal residue" evidence="1">
    <location>
        <position position="1"/>
    </location>
</feature>
<dbReference type="Proteomes" id="UP000823775">
    <property type="component" value="Unassembled WGS sequence"/>
</dbReference>
<organism evidence="1 2">
    <name type="scientific">Datura stramonium</name>
    <name type="common">Jimsonweed</name>
    <name type="synonym">Common thornapple</name>
    <dbReference type="NCBI Taxonomy" id="4076"/>
    <lineage>
        <taxon>Eukaryota</taxon>
        <taxon>Viridiplantae</taxon>
        <taxon>Streptophyta</taxon>
        <taxon>Embryophyta</taxon>
        <taxon>Tracheophyta</taxon>
        <taxon>Spermatophyta</taxon>
        <taxon>Magnoliopsida</taxon>
        <taxon>eudicotyledons</taxon>
        <taxon>Gunneridae</taxon>
        <taxon>Pentapetalae</taxon>
        <taxon>asterids</taxon>
        <taxon>lamiids</taxon>
        <taxon>Solanales</taxon>
        <taxon>Solanaceae</taxon>
        <taxon>Solanoideae</taxon>
        <taxon>Datureae</taxon>
        <taxon>Datura</taxon>
    </lineage>
</organism>
<evidence type="ECO:0000313" key="2">
    <source>
        <dbReference type="Proteomes" id="UP000823775"/>
    </source>
</evidence>
<comment type="caution">
    <text evidence="1">The sequence shown here is derived from an EMBL/GenBank/DDBJ whole genome shotgun (WGS) entry which is preliminary data.</text>
</comment>